<feature type="transmembrane region" description="Helical" evidence="10">
    <location>
        <begin position="41"/>
        <end position="61"/>
    </location>
</feature>
<accession>A0A371PG80</accession>
<evidence type="ECO:0000256" key="9">
    <source>
        <dbReference type="ARBA" id="ARBA00023136"/>
    </source>
</evidence>
<dbReference type="CDD" id="cd07346">
    <property type="entry name" value="ABC_6TM_exporters"/>
    <property type="match status" value="1"/>
</dbReference>
<keyword evidence="6" id="KW-0645">Protease</keyword>
<evidence type="ECO:0000259" key="11">
    <source>
        <dbReference type="PROSITE" id="PS50893"/>
    </source>
</evidence>
<feature type="transmembrane region" description="Helical" evidence="10">
    <location>
        <begin position="260"/>
        <end position="288"/>
    </location>
</feature>
<evidence type="ECO:0000256" key="1">
    <source>
        <dbReference type="ARBA" id="ARBA00004651"/>
    </source>
</evidence>
<dbReference type="Pfam" id="PF00005">
    <property type="entry name" value="ABC_tran"/>
    <property type="match status" value="1"/>
</dbReference>
<dbReference type="SUPFAM" id="SSF52540">
    <property type="entry name" value="P-loop containing nucleoside triphosphate hydrolases"/>
    <property type="match status" value="1"/>
</dbReference>
<sequence length="630" mass="70523">MAGHRYGREDCPMKQAPRISATPRIRELIPLLWSRLGNSRMLFILAILLCLTDMVIHLIIPMMMEFYFDFLETGELVKVKYLLIGFNVALLALTVLGLIGHYLKQNQISILHRNVALELADHAQRLPLEKAQASHSADLQQRIYWDSNKVTSLLATIFNSMGTQILMLFFACIYMFTLQWQVALGVLLLMPLCLLGSHLLRNRLMNIGKRVADQESVMKQCQQDALQSMDMLRAFDVQDWMSERFVRERKKLNKLYMRRMWWQLLVQTLSDTSALLIAWGTILVVAWLAVEGKIHIGALMAFFILIWRVYGPLLSLGKLWGEIQESKGAAIRIASIWNAEKEPERELDKESVMPAAGAVQEASLTWHNVSFGYDEHAGIQEAEKQAAEEDNTPSPPLLDQFRLSLKPASFMAIVGSSGSGKSTVAKLGAGLLFPASGTVEVCGAATMESAEQARQYVSYVPQRPYLYAGSIRDNLLLAKPEASEAELIEAATIAEAHTFIHELPDGYHTVMSEHGNSLSGGQKQRLAIARAVLADRPVWIFDEATSALDLETERKVMEAILKRAKERGSAVLVIAHRLTTVQEADTIVAMENGSIVETGTHAELLHREDGLYRSLWRQMDGSRETALHSA</sequence>
<organism evidence="13 14">
    <name type="scientific">Paenibacillus paeoniae</name>
    <dbReference type="NCBI Taxonomy" id="2292705"/>
    <lineage>
        <taxon>Bacteria</taxon>
        <taxon>Bacillati</taxon>
        <taxon>Bacillota</taxon>
        <taxon>Bacilli</taxon>
        <taxon>Bacillales</taxon>
        <taxon>Paenibacillaceae</taxon>
        <taxon>Paenibacillus</taxon>
    </lineage>
</organism>
<evidence type="ECO:0000313" key="14">
    <source>
        <dbReference type="Proteomes" id="UP000261905"/>
    </source>
</evidence>
<dbReference type="GO" id="GO:0016887">
    <property type="term" value="F:ATP hydrolysis activity"/>
    <property type="evidence" value="ECO:0007669"/>
    <property type="project" value="InterPro"/>
</dbReference>
<evidence type="ECO:0000256" key="5">
    <source>
        <dbReference type="ARBA" id="ARBA00022741"/>
    </source>
</evidence>
<dbReference type="InterPro" id="IPR036640">
    <property type="entry name" value="ABC1_TM_sf"/>
</dbReference>
<dbReference type="GO" id="GO:0005886">
    <property type="term" value="C:plasma membrane"/>
    <property type="evidence" value="ECO:0007669"/>
    <property type="project" value="UniProtKB-SubCell"/>
</dbReference>
<evidence type="ECO:0000259" key="12">
    <source>
        <dbReference type="PROSITE" id="PS50929"/>
    </source>
</evidence>
<keyword evidence="3" id="KW-1003">Cell membrane</keyword>
<evidence type="ECO:0000256" key="2">
    <source>
        <dbReference type="ARBA" id="ARBA00022448"/>
    </source>
</evidence>
<feature type="transmembrane region" description="Helical" evidence="10">
    <location>
        <begin position="182"/>
        <end position="200"/>
    </location>
</feature>
<feature type="domain" description="ABC transmembrane type-1" evidence="12">
    <location>
        <begin position="44"/>
        <end position="325"/>
    </location>
</feature>
<comment type="caution">
    <text evidence="13">The sequence shown here is derived from an EMBL/GenBank/DDBJ whole genome shotgun (WGS) entry which is preliminary data.</text>
</comment>
<evidence type="ECO:0000256" key="10">
    <source>
        <dbReference type="SAM" id="Phobius"/>
    </source>
</evidence>
<dbReference type="PANTHER" id="PTHR43394:SF1">
    <property type="entry name" value="ATP-BINDING CASSETTE SUB-FAMILY B MEMBER 10, MITOCHONDRIAL"/>
    <property type="match status" value="1"/>
</dbReference>
<dbReference type="GO" id="GO:0005524">
    <property type="term" value="F:ATP binding"/>
    <property type="evidence" value="ECO:0007669"/>
    <property type="project" value="UniProtKB-KW"/>
</dbReference>
<dbReference type="FunFam" id="3.40.50.300:FF:000299">
    <property type="entry name" value="ABC transporter ATP-binding protein/permease"/>
    <property type="match status" value="1"/>
</dbReference>
<feature type="transmembrane region" description="Helical" evidence="10">
    <location>
        <begin position="81"/>
        <end position="103"/>
    </location>
</feature>
<keyword evidence="5" id="KW-0547">Nucleotide-binding</keyword>
<feature type="transmembrane region" description="Helical" evidence="10">
    <location>
        <begin position="150"/>
        <end position="176"/>
    </location>
</feature>
<dbReference type="SMART" id="SM00382">
    <property type="entry name" value="AAA"/>
    <property type="match status" value="1"/>
</dbReference>
<evidence type="ECO:0000256" key="6">
    <source>
        <dbReference type="ARBA" id="ARBA00022807"/>
    </source>
</evidence>
<keyword evidence="6" id="KW-0788">Thiol protease</keyword>
<dbReference type="PROSITE" id="PS00211">
    <property type="entry name" value="ABC_TRANSPORTER_1"/>
    <property type="match status" value="1"/>
</dbReference>
<protein>
    <submittedName>
        <fullName evidence="13">ABC transporter ATP-binding protein</fullName>
    </submittedName>
</protein>
<evidence type="ECO:0000256" key="8">
    <source>
        <dbReference type="ARBA" id="ARBA00022989"/>
    </source>
</evidence>
<dbReference type="OrthoDB" id="9770415at2"/>
<dbReference type="GO" id="GO:0015421">
    <property type="term" value="F:ABC-type oligopeptide transporter activity"/>
    <property type="evidence" value="ECO:0007669"/>
    <property type="project" value="TreeGrafter"/>
</dbReference>
<dbReference type="Gene3D" id="3.40.50.300">
    <property type="entry name" value="P-loop containing nucleotide triphosphate hydrolases"/>
    <property type="match status" value="1"/>
</dbReference>
<evidence type="ECO:0000256" key="4">
    <source>
        <dbReference type="ARBA" id="ARBA00022692"/>
    </source>
</evidence>
<dbReference type="Pfam" id="PF00664">
    <property type="entry name" value="ABC_membrane"/>
    <property type="match status" value="1"/>
</dbReference>
<keyword evidence="14" id="KW-1185">Reference proteome</keyword>
<proteinExistence type="predicted"/>
<dbReference type="AlphaFoldDB" id="A0A371PG80"/>
<dbReference type="EMBL" id="QUBQ01000002">
    <property type="protein sequence ID" value="REK74957.1"/>
    <property type="molecule type" value="Genomic_DNA"/>
</dbReference>
<evidence type="ECO:0000313" key="13">
    <source>
        <dbReference type="EMBL" id="REK74957.1"/>
    </source>
</evidence>
<dbReference type="PROSITE" id="PS50929">
    <property type="entry name" value="ABC_TM1F"/>
    <property type="match status" value="1"/>
</dbReference>
<keyword evidence="7 13" id="KW-0067">ATP-binding</keyword>
<reference evidence="13 14" key="1">
    <citation type="submission" date="2018-08" db="EMBL/GenBank/DDBJ databases">
        <title>Paenibacillus sp. M4BSY-1, whole genome shotgun sequence.</title>
        <authorList>
            <person name="Tuo L."/>
        </authorList>
    </citation>
    <scope>NUCLEOTIDE SEQUENCE [LARGE SCALE GENOMIC DNA]</scope>
    <source>
        <strain evidence="13 14">M4BSY-1</strain>
    </source>
</reference>
<evidence type="ECO:0000256" key="7">
    <source>
        <dbReference type="ARBA" id="ARBA00022840"/>
    </source>
</evidence>
<dbReference type="InterPro" id="IPR011527">
    <property type="entry name" value="ABC1_TM_dom"/>
</dbReference>
<keyword evidence="9 10" id="KW-0472">Membrane</keyword>
<keyword evidence="2" id="KW-0813">Transport</keyword>
<dbReference type="Gene3D" id="1.20.1560.10">
    <property type="entry name" value="ABC transporter type 1, transmembrane domain"/>
    <property type="match status" value="1"/>
</dbReference>
<evidence type="ECO:0000256" key="3">
    <source>
        <dbReference type="ARBA" id="ARBA00022475"/>
    </source>
</evidence>
<dbReference type="Proteomes" id="UP000261905">
    <property type="component" value="Unassembled WGS sequence"/>
</dbReference>
<name>A0A371PG80_9BACL</name>
<dbReference type="GO" id="GO:0008234">
    <property type="term" value="F:cysteine-type peptidase activity"/>
    <property type="evidence" value="ECO:0007669"/>
    <property type="project" value="UniProtKB-KW"/>
</dbReference>
<feature type="domain" description="ABC transporter" evidence="11">
    <location>
        <begin position="379"/>
        <end position="617"/>
    </location>
</feature>
<dbReference type="InterPro" id="IPR003593">
    <property type="entry name" value="AAA+_ATPase"/>
</dbReference>
<dbReference type="SUPFAM" id="SSF90123">
    <property type="entry name" value="ABC transporter transmembrane region"/>
    <property type="match status" value="1"/>
</dbReference>
<comment type="subcellular location">
    <subcellularLocation>
        <location evidence="1">Cell membrane</location>
        <topology evidence="1">Multi-pass membrane protein</topology>
    </subcellularLocation>
</comment>
<dbReference type="PANTHER" id="PTHR43394">
    <property type="entry name" value="ATP-DEPENDENT PERMEASE MDL1, MITOCHONDRIAL"/>
    <property type="match status" value="1"/>
</dbReference>
<gene>
    <name evidence="13" type="ORF">DX130_15040</name>
</gene>
<keyword evidence="6" id="KW-0378">Hydrolase</keyword>
<dbReference type="InterPro" id="IPR003439">
    <property type="entry name" value="ABC_transporter-like_ATP-bd"/>
</dbReference>
<dbReference type="InterPro" id="IPR027417">
    <property type="entry name" value="P-loop_NTPase"/>
</dbReference>
<dbReference type="InterPro" id="IPR039421">
    <property type="entry name" value="Type_1_exporter"/>
</dbReference>
<keyword evidence="4 10" id="KW-0812">Transmembrane</keyword>
<keyword evidence="8 10" id="KW-1133">Transmembrane helix</keyword>
<dbReference type="PROSITE" id="PS50893">
    <property type="entry name" value="ABC_TRANSPORTER_2"/>
    <property type="match status" value="1"/>
</dbReference>
<dbReference type="InterPro" id="IPR017871">
    <property type="entry name" value="ABC_transporter-like_CS"/>
</dbReference>